<keyword evidence="3" id="KW-1185">Reference proteome</keyword>
<dbReference type="AlphaFoldDB" id="A0AAI8YN67"/>
<evidence type="ECO:0000313" key="2">
    <source>
        <dbReference type="EMBL" id="CAJ2510791.1"/>
    </source>
</evidence>
<protein>
    <submittedName>
        <fullName evidence="2">Uu.00g064160.m01.CDS01</fullName>
    </submittedName>
</protein>
<gene>
    <name evidence="2" type="ORF">KHLLAP_LOCUS11259</name>
</gene>
<evidence type="ECO:0000256" key="1">
    <source>
        <dbReference type="SAM" id="MobiDB-lite"/>
    </source>
</evidence>
<reference evidence="2" key="1">
    <citation type="submission" date="2023-10" db="EMBL/GenBank/DDBJ databases">
        <authorList>
            <person name="Hackl T."/>
        </authorList>
    </citation>
    <scope>NUCLEOTIDE SEQUENCE</scope>
</reference>
<dbReference type="Proteomes" id="UP001295740">
    <property type="component" value="Unassembled WGS sequence"/>
</dbReference>
<proteinExistence type="predicted"/>
<feature type="region of interest" description="Disordered" evidence="1">
    <location>
        <begin position="118"/>
        <end position="138"/>
    </location>
</feature>
<comment type="caution">
    <text evidence="2">The sequence shown here is derived from an EMBL/GenBank/DDBJ whole genome shotgun (WGS) entry which is preliminary data.</text>
</comment>
<accession>A0AAI8YN67</accession>
<sequence length="316" mass="36175">MTLLPPIPGPKLHPFFSDRETSSTEWVKEIGQGVDAVVWKVEIAGKSYALKLFMPARYDLGECIEWGDNDDEDARIFESLESYENAFFSECRAYGRLKEAGNEALAVQCHGYILFTGSADDPPSSGEDPLRLRDPRDPRPMRAVVKDLIDSSVPNFTRKMVPGMMKDLEGMHRIGIYTGGDLREDAYLNGKLVDFSRAQTVPDERMGGSKMLTDRDDAAMNFTVFDCIIDRWNEEHPPREQIRHRFLPNLEIIWRLRGRKRAVRRRRLDPWGLKRFNPVDYDWEGALARREAAGKDRGTKPRVGVSESGVIKTQRR</sequence>
<dbReference type="EMBL" id="CAUWAG010000018">
    <property type="protein sequence ID" value="CAJ2510791.1"/>
    <property type="molecule type" value="Genomic_DNA"/>
</dbReference>
<feature type="region of interest" description="Disordered" evidence="1">
    <location>
        <begin position="291"/>
        <end position="316"/>
    </location>
</feature>
<dbReference type="InterPro" id="IPR025213">
    <property type="entry name" value="Sim4_Fta2"/>
</dbReference>
<evidence type="ECO:0000313" key="3">
    <source>
        <dbReference type="Proteomes" id="UP001295740"/>
    </source>
</evidence>
<name>A0AAI8YN67_9PEZI</name>
<feature type="compositionally biased region" description="Basic and acidic residues" evidence="1">
    <location>
        <begin position="128"/>
        <end position="138"/>
    </location>
</feature>
<dbReference type="Pfam" id="PF13095">
    <property type="entry name" value="FTA2"/>
    <property type="match status" value="1"/>
</dbReference>
<organism evidence="2 3">
    <name type="scientific">Anthostomella pinea</name>
    <dbReference type="NCBI Taxonomy" id="933095"/>
    <lineage>
        <taxon>Eukaryota</taxon>
        <taxon>Fungi</taxon>
        <taxon>Dikarya</taxon>
        <taxon>Ascomycota</taxon>
        <taxon>Pezizomycotina</taxon>
        <taxon>Sordariomycetes</taxon>
        <taxon>Xylariomycetidae</taxon>
        <taxon>Xylariales</taxon>
        <taxon>Xylariaceae</taxon>
        <taxon>Anthostomella</taxon>
    </lineage>
</organism>